<gene>
    <name evidence="6" type="ORF">HTZ77_16760</name>
</gene>
<dbReference type="InterPro" id="IPR012925">
    <property type="entry name" value="TipAS_dom"/>
</dbReference>
<evidence type="ECO:0000256" key="3">
    <source>
        <dbReference type="ARBA" id="ARBA00023159"/>
    </source>
</evidence>
<keyword evidence="7" id="KW-1185">Reference proteome</keyword>
<evidence type="ECO:0000256" key="4">
    <source>
        <dbReference type="ARBA" id="ARBA00023163"/>
    </source>
</evidence>
<dbReference type="Pfam" id="PF07739">
    <property type="entry name" value="TipAS"/>
    <property type="match status" value="1"/>
</dbReference>
<protein>
    <submittedName>
        <fullName evidence="6">MerR family transcriptional regulator</fullName>
    </submittedName>
</protein>
<keyword evidence="3" id="KW-0010">Activator</keyword>
<evidence type="ECO:0000313" key="6">
    <source>
        <dbReference type="EMBL" id="NUW33071.1"/>
    </source>
</evidence>
<dbReference type="EMBL" id="JABWGN010000006">
    <property type="protein sequence ID" value="NUW33071.1"/>
    <property type="molecule type" value="Genomic_DNA"/>
</dbReference>
<proteinExistence type="predicted"/>
<dbReference type="SUPFAM" id="SSF89082">
    <property type="entry name" value="Antibiotic binding domain of TipA-like multidrug resistance regulators"/>
    <property type="match status" value="1"/>
</dbReference>
<evidence type="ECO:0000256" key="2">
    <source>
        <dbReference type="ARBA" id="ARBA00023125"/>
    </source>
</evidence>
<keyword evidence="1" id="KW-0805">Transcription regulation</keyword>
<dbReference type="Proteomes" id="UP000586042">
    <property type="component" value="Unassembled WGS sequence"/>
</dbReference>
<comment type="caution">
    <text evidence="6">The sequence shown here is derived from an EMBL/GenBank/DDBJ whole genome shotgun (WGS) entry which is preliminary data.</text>
</comment>
<dbReference type="Gene3D" id="1.10.1660.10">
    <property type="match status" value="1"/>
</dbReference>
<dbReference type="PROSITE" id="PS50937">
    <property type="entry name" value="HTH_MERR_2"/>
    <property type="match status" value="1"/>
</dbReference>
<dbReference type="GO" id="GO:0003677">
    <property type="term" value="F:DNA binding"/>
    <property type="evidence" value="ECO:0007669"/>
    <property type="project" value="UniProtKB-KW"/>
</dbReference>
<feature type="domain" description="HTH merR-type" evidence="5">
    <location>
        <begin position="28"/>
        <end position="97"/>
    </location>
</feature>
<dbReference type="InterPro" id="IPR000551">
    <property type="entry name" value="MerR-type_HTH_dom"/>
</dbReference>
<dbReference type="PANTHER" id="PTHR30204">
    <property type="entry name" value="REDOX-CYCLING DRUG-SENSING TRANSCRIPTIONAL ACTIVATOR SOXR"/>
    <property type="match status" value="1"/>
</dbReference>
<dbReference type="SMART" id="SM00422">
    <property type="entry name" value="HTH_MERR"/>
    <property type="match status" value="1"/>
</dbReference>
<dbReference type="SUPFAM" id="SSF46955">
    <property type="entry name" value="Putative DNA-binding domain"/>
    <property type="match status" value="1"/>
</dbReference>
<name>A0A7Y6I7P1_9ACTN</name>
<dbReference type="Gene3D" id="1.10.490.50">
    <property type="entry name" value="Antibiotic binding domain of TipA-like multidrug resistance regulators"/>
    <property type="match status" value="1"/>
</dbReference>
<dbReference type="InterPro" id="IPR036244">
    <property type="entry name" value="TipA-like_antibiotic-bd"/>
</dbReference>
<dbReference type="InterPro" id="IPR047057">
    <property type="entry name" value="MerR_fam"/>
</dbReference>
<accession>A0A7Y6I7P1</accession>
<dbReference type="InterPro" id="IPR009061">
    <property type="entry name" value="DNA-bd_dom_put_sf"/>
</dbReference>
<organism evidence="6 7">
    <name type="scientific">Nonomuraea montanisoli</name>
    <dbReference type="NCBI Taxonomy" id="2741721"/>
    <lineage>
        <taxon>Bacteria</taxon>
        <taxon>Bacillati</taxon>
        <taxon>Actinomycetota</taxon>
        <taxon>Actinomycetes</taxon>
        <taxon>Streptosporangiales</taxon>
        <taxon>Streptosporangiaceae</taxon>
        <taxon>Nonomuraea</taxon>
    </lineage>
</organism>
<reference evidence="6 7" key="1">
    <citation type="submission" date="2020-06" db="EMBL/GenBank/DDBJ databases">
        <title>Nonomuraea sp. SMC257, a novel actinomycete isolated from soil.</title>
        <authorList>
            <person name="Chanama M."/>
        </authorList>
    </citation>
    <scope>NUCLEOTIDE SEQUENCE [LARGE SCALE GENOMIC DNA]</scope>
    <source>
        <strain evidence="6 7">SMC257</strain>
    </source>
</reference>
<sequence length="286" mass="31259">MKPHRSDTHVRLDSVTNNALDDAAGPGGLTVGATASRVEVTVRTLHHWDAIGLVRPSGRSTSGYRLYSAADLARIHRVLIYRELGLSLDDIGALLDAPTVDMTVPLRLQRAQLLDRISRLQAMVDAVDRMIEAASAGTLLSAEEQVAIFGQRWKPSLAEGAHDRWGDTPQWAQYAERAAGMTPDDWQQIADNVVTLEHDLAAAKRAGVRPGSTEANALAERHRTSIDAYFDCTLSMQVCLGKKYAADPGFTAYYDAIEPGLTLWLRDIIDANARDRGVDPDSATWT</sequence>
<dbReference type="PANTHER" id="PTHR30204:SF90">
    <property type="entry name" value="HTH-TYPE TRANSCRIPTIONAL ACTIVATOR MTA"/>
    <property type="match status" value="1"/>
</dbReference>
<evidence type="ECO:0000313" key="7">
    <source>
        <dbReference type="Proteomes" id="UP000586042"/>
    </source>
</evidence>
<dbReference type="CDD" id="cd01106">
    <property type="entry name" value="HTH_TipAL-Mta"/>
    <property type="match status" value="1"/>
</dbReference>
<keyword evidence="4" id="KW-0804">Transcription</keyword>
<keyword evidence="2" id="KW-0238">DNA-binding</keyword>
<evidence type="ECO:0000256" key="1">
    <source>
        <dbReference type="ARBA" id="ARBA00023015"/>
    </source>
</evidence>
<dbReference type="Pfam" id="PF13411">
    <property type="entry name" value="MerR_1"/>
    <property type="match status" value="1"/>
</dbReference>
<evidence type="ECO:0000259" key="5">
    <source>
        <dbReference type="PROSITE" id="PS50937"/>
    </source>
</evidence>
<dbReference type="GO" id="GO:0003700">
    <property type="term" value="F:DNA-binding transcription factor activity"/>
    <property type="evidence" value="ECO:0007669"/>
    <property type="project" value="InterPro"/>
</dbReference>
<dbReference type="AlphaFoldDB" id="A0A7Y6I7P1"/>